<dbReference type="Proteomes" id="UP000198310">
    <property type="component" value="Unassembled WGS sequence"/>
</dbReference>
<dbReference type="InterPro" id="IPR025631">
    <property type="entry name" value="Porin_10"/>
</dbReference>
<evidence type="ECO:0000313" key="2">
    <source>
        <dbReference type="EMBL" id="SNR28578.1"/>
    </source>
</evidence>
<keyword evidence="1" id="KW-0732">Signal</keyword>
<evidence type="ECO:0000256" key="1">
    <source>
        <dbReference type="SAM" id="SignalP"/>
    </source>
</evidence>
<dbReference type="Pfam" id="PF14121">
    <property type="entry name" value="Porin_10"/>
    <property type="match status" value="1"/>
</dbReference>
<reference evidence="3" key="1">
    <citation type="submission" date="2017-06" db="EMBL/GenBank/DDBJ databases">
        <authorList>
            <person name="Varghese N."/>
            <person name="Submissions S."/>
        </authorList>
    </citation>
    <scope>NUCLEOTIDE SEQUENCE [LARGE SCALE GENOMIC DNA]</scope>
    <source>
        <strain evidence="3">DSM 28041</strain>
    </source>
</reference>
<name>A0A238V2V9_9BACT</name>
<keyword evidence="3" id="KW-1185">Reference proteome</keyword>
<organism evidence="2 3">
    <name type="scientific">Hymenobacter mucosus</name>
    <dbReference type="NCBI Taxonomy" id="1411120"/>
    <lineage>
        <taxon>Bacteria</taxon>
        <taxon>Pseudomonadati</taxon>
        <taxon>Bacteroidota</taxon>
        <taxon>Cytophagia</taxon>
        <taxon>Cytophagales</taxon>
        <taxon>Hymenobacteraceae</taxon>
        <taxon>Hymenobacter</taxon>
    </lineage>
</organism>
<evidence type="ECO:0000313" key="3">
    <source>
        <dbReference type="Proteomes" id="UP000198310"/>
    </source>
</evidence>
<feature type="chain" id="PRO_5012398810" evidence="1">
    <location>
        <begin position="25"/>
        <end position="643"/>
    </location>
</feature>
<accession>A0A238V2V9</accession>
<gene>
    <name evidence="2" type="ORF">SAMN06269173_10119</name>
</gene>
<dbReference type="AlphaFoldDB" id="A0A238V2V9"/>
<protein>
    <submittedName>
        <fullName evidence="2">Putative porin</fullName>
    </submittedName>
</protein>
<feature type="signal peptide" evidence="1">
    <location>
        <begin position="1"/>
        <end position="24"/>
    </location>
</feature>
<proteinExistence type="predicted"/>
<dbReference type="EMBL" id="FZNS01000001">
    <property type="protein sequence ID" value="SNR28578.1"/>
    <property type="molecule type" value="Genomic_DNA"/>
</dbReference>
<sequence>MYRQGLAVGATLLLLLGLLPNARAQVLDDSTKNRYGARTTFIIREADVLRQDTVGRMIDTTLTRLPQVRYWVHDSTFYQDLGNFGTAARPLLWQPNLELGARLGRNVFDRYTRNSATIPYYDTRSPYTFFRFNQGNPYEQVFELSYTRSLKKAFNVGFAYERFGANKALAVSNTRSSQVEHSNFLLFVRYQSPNDRYHMVANLNTSRHRAVEQGGIQPLASDTLENGRTDLSKLFEYQREVVNLTNALNRDDRDEFRLTHTYRLLGRGLTVYHTFDWRRQQNKYVDTKLESPGGTPLFYPQFLVSNVATDDRTTMRQVENTVGLMGRTAAVEYRLYGRQRYLTLTDQYRQGSTEGVEVTAFNIDTLQLFVGGTAAFSYRQFAIETAGELKPSAQLDQTEYWLRGAARLGPLVGELLLNSYSPTLTQQRFSGNHYAWDNTGATAFRNTNVQQLRVSISQQLGGQYLEASGTAARIGNLVYYNQYGVPAQADSTNNQQLFIAALRHRFHVGHFYFDNQATYTAGAGEDKALRIPALVAESRIYYQGYVFKRALFGQVGMQTYFQSRWKAYNYSPSTQQFYLQDYFTIRNTPLVDVFLSADIKTLSIFLKMAYINQFLPQSGYYTTPYYTGLPRRFQFGIRWQFFN</sequence>